<sequence length="256" mass="30216">MLANKLFIQIINKESDDQKPNSSLPIILEYSGLENQFLLSKIKEIDGLELIHNQDDAIYCKYHNMNLLIWIPEIVEAASLFDKNQTALKVKGLENFNLVKLDKAKTEFYSEDKIRSLITLVNAIIMIDHSLFKQLNFWTIHLSIINWSLYFSTYLKIDHFYTNDWKKDVFGFINYQQKNELKITNTSDFGFVNFIIKYHHNDRFNEAYVVANEILREVLLIGDEPWTNLYQKLSSKYSLQKVQEQQKITIYVLLSL</sequence>
<dbReference type="AlphaFoldDB" id="A0A0C5RP01"/>
<dbReference type="STRING" id="42094.JM47_00925"/>
<gene>
    <name evidence="1" type="ORF">JM47_00925</name>
</gene>
<dbReference type="EMBL" id="CP009770">
    <property type="protein sequence ID" value="AJQ45204.1"/>
    <property type="molecule type" value="Genomic_DNA"/>
</dbReference>
<name>A0A0C5RP01_9BACT</name>
<protein>
    <submittedName>
        <fullName evidence="1">Uncharacterized protein</fullName>
    </submittedName>
</protein>
<organism evidence="1 2">
    <name type="scientific">Ureaplasma diversum</name>
    <dbReference type="NCBI Taxonomy" id="42094"/>
    <lineage>
        <taxon>Bacteria</taxon>
        <taxon>Bacillati</taxon>
        <taxon>Mycoplasmatota</taxon>
        <taxon>Mycoplasmoidales</taxon>
        <taxon>Mycoplasmoidaceae</taxon>
        <taxon>Ureaplasma</taxon>
    </lineage>
</organism>
<evidence type="ECO:0000313" key="2">
    <source>
        <dbReference type="Proteomes" id="UP000032261"/>
    </source>
</evidence>
<dbReference type="RefSeq" id="WP_208895134.1">
    <property type="nucleotide sequence ID" value="NZ_CP009770.1"/>
</dbReference>
<evidence type="ECO:0000313" key="1">
    <source>
        <dbReference type="EMBL" id="AJQ45204.1"/>
    </source>
</evidence>
<dbReference type="KEGG" id="ude:JM47_00925"/>
<dbReference type="Proteomes" id="UP000032261">
    <property type="component" value="Chromosome"/>
</dbReference>
<accession>A0A0C5RP01</accession>
<proteinExistence type="predicted"/>
<dbReference type="PATRIC" id="fig|42094.4.peg.173"/>
<dbReference type="HOGENOM" id="CLU_1175028_0_0_14"/>
<reference evidence="1 2" key="1">
    <citation type="journal article" date="2015" name="Genome Announc.">
        <title>Genome Sequence of Ureaplasma diversum Strain ATCC 49782.</title>
        <authorList>
            <person name="Marques L.M."/>
            <person name="Guimaraes A.M."/>
            <person name="Martins H.B."/>
            <person name="Rezende I.S."/>
            <person name="Barbosa M.S."/>
            <person name="Campos G.B."/>
            <person name="do Nascimento N.C."/>
            <person name="Dos Santos A.P."/>
            <person name="Amorim A.T."/>
            <person name="Santos V.M."/>
            <person name="Messick J.B."/>
            <person name="Timenetsky J."/>
        </authorList>
    </citation>
    <scope>NUCLEOTIDE SEQUENCE [LARGE SCALE GENOMIC DNA]</scope>
    <source>
        <strain evidence="1 2">ATCC 49782</strain>
    </source>
</reference>